<dbReference type="PANTHER" id="PTHR14453:SF107">
    <property type="entry name" value="POLY [ADP-RIBOSE] POLYMERASE"/>
    <property type="match status" value="1"/>
</dbReference>
<evidence type="ECO:0000256" key="3">
    <source>
        <dbReference type="ARBA" id="ARBA00022679"/>
    </source>
</evidence>
<accession>A0A812DRT3</accession>
<dbReference type="GO" id="GO:0003950">
    <property type="term" value="F:NAD+ poly-ADP-ribosyltransferase activity"/>
    <property type="evidence" value="ECO:0007669"/>
    <property type="project" value="TreeGrafter"/>
</dbReference>
<dbReference type="SMART" id="SM00506">
    <property type="entry name" value="A1pp"/>
    <property type="match status" value="1"/>
</dbReference>
<evidence type="ECO:0000313" key="8">
    <source>
        <dbReference type="EMBL" id="CAE1309825.1"/>
    </source>
</evidence>
<keyword evidence="2" id="KW-0328">Glycosyltransferase</keyword>
<dbReference type="EMBL" id="CAHIKZ030004354">
    <property type="protein sequence ID" value="CAE1309825.1"/>
    <property type="molecule type" value="Genomic_DNA"/>
</dbReference>
<evidence type="ECO:0000256" key="4">
    <source>
        <dbReference type="ARBA" id="ARBA00023027"/>
    </source>
</evidence>
<dbReference type="GO" id="GO:0070212">
    <property type="term" value="P:protein poly-ADP-ribosylation"/>
    <property type="evidence" value="ECO:0007669"/>
    <property type="project" value="TreeGrafter"/>
</dbReference>
<feature type="domain" description="Macro" evidence="7">
    <location>
        <begin position="274"/>
        <end position="426"/>
    </location>
</feature>
<dbReference type="GO" id="GO:1990404">
    <property type="term" value="F:NAD+-protein mono-ADP-ribosyltransferase activity"/>
    <property type="evidence" value="ECO:0007669"/>
    <property type="project" value="TreeGrafter"/>
</dbReference>
<gene>
    <name evidence="8" type="ORF">SPHA_61476</name>
</gene>
<feature type="compositionally biased region" description="Basic and acidic residues" evidence="6">
    <location>
        <begin position="169"/>
        <end position="180"/>
    </location>
</feature>
<dbReference type="InterPro" id="IPR052056">
    <property type="entry name" value="Mono-ARTD/PARP"/>
</dbReference>
<dbReference type="GO" id="GO:0005737">
    <property type="term" value="C:cytoplasm"/>
    <property type="evidence" value="ECO:0007669"/>
    <property type="project" value="TreeGrafter"/>
</dbReference>
<evidence type="ECO:0000256" key="5">
    <source>
        <dbReference type="ARBA" id="ARBA00023242"/>
    </source>
</evidence>
<dbReference type="SUPFAM" id="SSF52949">
    <property type="entry name" value="Macro domain-like"/>
    <property type="match status" value="1"/>
</dbReference>
<evidence type="ECO:0000259" key="7">
    <source>
        <dbReference type="PROSITE" id="PS51154"/>
    </source>
</evidence>
<proteinExistence type="predicted"/>
<sequence>MHLLSTVSTSVLRLFGGSQTELSTRVRVHPESTNALRITLLMHTHITGRLVLITRGKSGAHICPVSPVSALLLAPDIFGCSNLVVQQIHIENGSATIRFFDKEVANRVESESPIFFRGKWIDIIKDTSDSEMQKNEVATKTVSLHGVPEDMNLDEPQSFFENGRRSGRGKIEKETERDESTNVEITSASEEDKVEAKILLSEIPMANRVESESPIFFRGKWIDIIKDTSDSEMQKNEVATETVSVHGVPEDMNLDEPQSFFENGRRSGGGKIEKETERVTCTNLVEITFASEEVASKWSQLKHADFDIKLYNDYISGVAKEIVRKGGQVIQDECDKYMSGQSLVDVLEGSTIVTTAGKLECKLIIHAVGPTWNGGNNYEIESLSEAIINSLVIAEKRNCTSIAFPAISTGNNTALHFHQEINRTGI</sequence>
<dbReference type="InterPro" id="IPR043472">
    <property type="entry name" value="Macro_dom-like"/>
</dbReference>
<evidence type="ECO:0000256" key="2">
    <source>
        <dbReference type="ARBA" id="ARBA00022676"/>
    </source>
</evidence>
<keyword evidence="8" id="KW-0378">Hydrolase</keyword>
<evidence type="ECO:0000256" key="1">
    <source>
        <dbReference type="ARBA" id="ARBA00004123"/>
    </source>
</evidence>
<keyword evidence="3" id="KW-0808">Transferase</keyword>
<keyword evidence="9" id="KW-1185">Reference proteome</keyword>
<dbReference type="InterPro" id="IPR012677">
    <property type="entry name" value="Nucleotide-bd_a/b_plait_sf"/>
</dbReference>
<dbReference type="EC" id="3.1.1.106" evidence="8"/>
<organism evidence="8 9">
    <name type="scientific">Acanthosepion pharaonis</name>
    <name type="common">Pharaoh cuttlefish</name>
    <name type="synonym">Sepia pharaonis</name>
    <dbReference type="NCBI Taxonomy" id="158019"/>
    <lineage>
        <taxon>Eukaryota</taxon>
        <taxon>Metazoa</taxon>
        <taxon>Spiralia</taxon>
        <taxon>Lophotrochozoa</taxon>
        <taxon>Mollusca</taxon>
        <taxon>Cephalopoda</taxon>
        <taxon>Coleoidea</taxon>
        <taxon>Decapodiformes</taxon>
        <taxon>Sepiida</taxon>
        <taxon>Sepiina</taxon>
        <taxon>Sepiidae</taxon>
        <taxon>Acanthosepion</taxon>
    </lineage>
</organism>
<comment type="subcellular location">
    <subcellularLocation>
        <location evidence="1">Nucleus</location>
    </subcellularLocation>
</comment>
<evidence type="ECO:0000313" key="9">
    <source>
        <dbReference type="Proteomes" id="UP000597762"/>
    </source>
</evidence>
<dbReference type="GO" id="GO:0003714">
    <property type="term" value="F:transcription corepressor activity"/>
    <property type="evidence" value="ECO:0007669"/>
    <property type="project" value="TreeGrafter"/>
</dbReference>
<dbReference type="Pfam" id="PF01661">
    <property type="entry name" value="Macro"/>
    <property type="match status" value="1"/>
</dbReference>
<dbReference type="Gene3D" id="3.40.220.10">
    <property type="entry name" value="Leucine Aminopeptidase, subunit E, domain 1"/>
    <property type="match status" value="1"/>
</dbReference>
<feature type="region of interest" description="Disordered" evidence="6">
    <location>
        <begin position="153"/>
        <end position="188"/>
    </location>
</feature>
<dbReference type="GO" id="GO:0005634">
    <property type="term" value="C:nucleus"/>
    <property type="evidence" value="ECO:0007669"/>
    <property type="project" value="UniProtKB-SubCell"/>
</dbReference>
<keyword evidence="4" id="KW-0520">NAD</keyword>
<name>A0A812DRT3_ACAPH</name>
<protein>
    <submittedName>
        <fullName evidence="8">MACROD</fullName>
        <ecNumber evidence="8">3.1.1.106</ecNumber>
    </submittedName>
</protein>
<reference evidence="8" key="1">
    <citation type="submission" date="2021-01" db="EMBL/GenBank/DDBJ databases">
        <authorList>
            <person name="Li R."/>
            <person name="Bekaert M."/>
        </authorList>
    </citation>
    <scope>NUCLEOTIDE SEQUENCE</scope>
    <source>
        <strain evidence="8">Farmed</strain>
    </source>
</reference>
<dbReference type="AlphaFoldDB" id="A0A812DRT3"/>
<dbReference type="GO" id="GO:0061463">
    <property type="term" value="F:O-acetyl-ADP-ribose deacetylase activity"/>
    <property type="evidence" value="ECO:0007669"/>
    <property type="project" value="UniProtKB-EC"/>
</dbReference>
<dbReference type="OrthoDB" id="6133115at2759"/>
<dbReference type="InterPro" id="IPR002589">
    <property type="entry name" value="Macro_dom"/>
</dbReference>
<evidence type="ECO:0000256" key="6">
    <source>
        <dbReference type="SAM" id="MobiDB-lite"/>
    </source>
</evidence>
<feature type="region of interest" description="Disordered" evidence="6">
    <location>
        <begin position="249"/>
        <end position="271"/>
    </location>
</feature>
<comment type="caution">
    <text evidence="8">The sequence shown here is derived from an EMBL/GenBank/DDBJ whole genome shotgun (WGS) entry which is preliminary data.</text>
</comment>
<dbReference type="PROSITE" id="PS51154">
    <property type="entry name" value="MACRO"/>
    <property type="match status" value="1"/>
</dbReference>
<dbReference type="PANTHER" id="PTHR14453">
    <property type="entry name" value="PARP/ZINC FINGER CCCH TYPE DOMAIN CONTAINING PROTEIN"/>
    <property type="match status" value="1"/>
</dbReference>
<dbReference type="Gene3D" id="3.30.70.330">
    <property type="match status" value="1"/>
</dbReference>
<keyword evidence="5" id="KW-0539">Nucleus</keyword>
<dbReference type="GO" id="GO:0010629">
    <property type="term" value="P:negative regulation of gene expression"/>
    <property type="evidence" value="ECO:0007669"/>
    <property type="project" value="TreeGrafter"/>
</dbReference>
<dbReference type="Proteomes" id="UP000597762">
    <property type="component" value="Unassembled WGS sequence"/>
</dbReference>